<gene>
    <name evidence="3" type="ORF">Y5S_03622</name>
</gene>
<dbReference type="Proteomes" id="UP000029444">
    <property type="component" value="Unassembled WGS sequence"/>
</dbReference>
<keyword evidence="2" id="KW-0732">Signal</keyword>
<evidence type="ECO:0000256" key="1">
    <source>
        <dbReference type="SAM" id="Coils"/>
    </source>
</evidence>
<dbReference type="AlphaFoldDB" id="A0A095SDQ8"/>
<proteinExistence type="predicted"/>
<dbReference type="RefSeq" id="WP_035235105.1">
    <property type="nucleotide sequence ID" value="NZ_ARXV01000022.1"/>
</dbReference>
<dbReference type="STRING" id="1177154.Y5S_03622"/>
<accession>A0A095SDQ8</accession>
<evidence type="ECO:0000313" key="3">
    <source>
        <dbReference type="EMBL" id="KGD62667.1"/>
    </source>
</evidence>
<name>A0A095SDQ8_9GAMM</name>
<dbReference type="PATRIC" id="fig|1177154.3.peg.3630"/>
<feature type="coiled-coil region" evidence="1">
    <location>
        <begin position="61"/>
        <end position="88"/>
    </location>
</feature>
<protein>
    <recommendedName>
        <fullName evidence="5">Chromosome segregation ATPase</fullName>
    </recommendedName>
</protein>
<dbReference type="EMBL" id="ARXV01000022">
    <property type="protein sequence ID" value="KGD62667.1"/>
    <property type="molecule type" value="Genomic_DNA"/>
</dbReference>
<keyword evidence="1" id="KW-0175">Coiled coil</keyword>
<feature type="signal peptide" evidence="2">
    <location>
        <begin position="1"/>
        <end position="21"/>
    </location>
</feature>
<organism evidence="3 4">
    <name type="scientific">Alcanivorax nanhaiticus</name>
    <dbReference type="NCBI Taxonomy" id="1177154"/>
    <lineage>
        <taxon>Bacteria</taxon>
        <taxon>Pseudomonadati</taxon>
        <taxon>Pseudomonadota</taxon>
        <taxon>Gammaproteobacteria</taxon>
        <taxon>Oceanospirillales</taxon>
        <taxon>Alcanivoracaceae</taxon>
        <taxon>Alcanivorax</taxon>
    </lineage>
</organism>
<comment type="caution">
    <text evidence="3">The sequence shown here is derived from an EMBL/GenBank/DDBJ whole genome shotgun (WGS) entry which is preliminary data.</text>
</comment>
<sequence length="153" mass="17337">MGHKLLAAATLMLVTTASAWAEPSESAIEDKRAATESVEIQQDNPLEALSGLSFAEKGQAMQMVRRELASLNQQLEILQEELQQQWQTLPEQARLSRHEALSALKQEQQDLADAYVGIQEASEDNWERAMDRVEKHWSAFQARWQSFKAEIQS</sequence>
<feature type="chain" id="PRO_5001917891" description="Chromosome segregation ATPase" evidence="2">
    <location>
        <begin position="22"/>
        <end position="153"/>
    </location>
</feature>
<evidence type="ECO:0000313" key="4">
    <source>
        <dbReference type="Proteomes" id="UP000029444"/>
    </source>
</evidence>
<evidence type="ECO:0008006" key="5">
    <source>
        <dbReference type="Google" id="ProtNLM"/>
    </source>
</evidence>
<reference evidence="3 4" key="1">
    <citation type="submission" date="2012-09" db="EMBL/GenBank/DDBJ databases">
        <title>Genome Sequence of alkane-degrading Bacterium Alcanivorax sp. 19-m-6.</title>
        <authorList>
            <person name="Lai Q."/>
            <person name="Shao Z."/>
        </authorList>
    </citation>
    <scope>NUCLEOTIDE SEQUENCE [LARGE SCALE GENOMIC DNA]</scope>
    <source>
        <strain evidence="3 4">19-m-6</strain>
    </source>
</reference>
<keyword evidence="4" id="KW-1185">Reference proteome</keyword>
<evidence type="ECO:0000256" key="2">
    <source>
        <dbReference type="SAM" id="SignalP"/>
    </source>
</evidence>